<evidence type="ECO:0000259" key="12">
    <source>
        <dbReference type="PROSITE" id="PS51082"/>
    </source>
</evidence>
<dbReference type="EMBL" id="JACSDY010000020">
    <property type="protein sequence ID" value="KAF7397021.1"/>
    <property type="molecule type" value="Genomic_DNA"/>
</dbReference>
<keyword evidence="7" id="KW-1133">Transmembrane helix</keyword>
<evidence type="ECO:0000313" key="14">
    <source>
        <dbReference type="Proteomes" id="UP000600918"/>
    </source>
</evidence>
<dbReference type="GO" id="GO:0003779">
    <property type="term" value="F:actin binding"/>
    <property type="evidence" value="ECO:0007669"/>
    <property type="project" value="InterPro"/>
</dbReference>
<evidence type="ECO:0000256" key="9">
    <source>
        <dbReference type="ARBA" id="ARBA00049608"/>
    </source>
</evidence>
<gene>
    <name evidence="13" type="ORF">H0235_016558</name>
</gene>
<name>A0A834K499_VESPE</name>
<comment type="subcellular location">
    <subcellularLocation>
        <location evidence="1">Endoplasmic reticulum membrane</location>
        <topology evidence="1">Single-pass membrane protein</topology>
    </subcellularLocation>
</comment>
<dbReference type="InterPro" id="IPR050899">
    <property type="entry name" value="DDRGK_domain-containing"/>
</dbReference>
<evidence type="ECO:0000256" key="2">
    <source>
        <dbReference type="ARBA" id="ARBA00009829"/>
    </source>
</evidence>
<keyword evidence="4" id="KW-0812">Transmembrane</keyword>
<keyword evidence="14" id="KW-1185">Reference proteome</keyword>
<keyword evidence="5" id="KW-0833">Ubl conjugation pathway</keyword>
<evidence type="ECO:0000313" key="13">
    <source>
        <dbReference type="EMBL" id="KAF7397021.1"/>
    </source>
</evidence>
<evidence type="ECO:0000256" key="11">
    <source>
        <dbReference type="SAM" id="MobiDB-lite"/>
    </source>
</evidence>
<dbReference type="Proteomes" id="UP000600918">
    <property type="component" value="Unassembled WGS sequence"/>
</dbReference>
<dbReference type="InterPro" id="IPR003124">
    <property type="entry name" value="WH2_dom"/>
</dbReference>
<evidence type="ECO:0000256" key="10">
    <source>
        <dbReference type="ARBA" id="ARBA00049687"/>
    </source>
</evidence>
<protein>
    <recommendedName>
        <fullName evidence="3">DDRGK domain-containing protein 1</fullName>
    </recommendedName>
</protein>
<feature type="domain" description="WH2" evidence="12">
    <location>
        <begin position="181"/>
        <end position="198"/>
    </location>
</feature>
<evidence type="ECO:0000256" key="7">
    <source>
        <dbReference type="ARBA" id="ARBA00022989"/>
    </source>
</evidence>
<dbReference type="GO" id="GO:0005789">
    <property type="term" value="C:endoplasmic reticulum membrane"/>
    <property type="evidence" value="ECO:0007669"/>
    <property type="project" value="UniProtKB-SubCell"/>
</dbReference>
<reference evidence="13" key="1">
    <citation type="journal article" date="2020" name="G3 (Bethesda)">
        <title>High-Quality Assemblies for Three Invasive Social Wasps from the &lt;i&gt;Vespula&lt;/i&gt; Genus.</title>
        <authorList>
            <person name="Harrop T.W.R."/>
            <person name="Guhlin J."/>
            <person name="McLaughlin G.M."/>
            <person name="Permina E."/>
            <person name="Stockwell P."/>
            <person name="Gilligan J."/>
            <person name="Le Lec M.F."/>
            <person name="Gruber M.A.M."/>
            <person name="Quinn O."/>
            <person name="Lovegrove M."/>
            <person name="Duncan E.J."/>
            <person name="Remnant E.J."/>
            <person name="Van Eeckhoven J."/>
            <person name="Graham B."/>
            <person name="Knapp R.A."/>
            <person name="Langford K.W."/>
            <person name="Kronenberg Z."/>
            <person name="Press M.O."/>
            <person name="Eacker S.M."/>
            <person name="Wilson-Rankin E.E."/>
            <person name="Purcell J."/>
            <person name="Lester P.J."/>
            <person name="Dearden P.K."/>
        </authorList>
    </citation>
    <scope>NUCLEOTIDE SEQUENCE</scope>
    <source>
        <strain evidence="13">Volc-1</strain>
    </source>
</reference>
<keyword evidence="8" id="KW-0472">Membrane</keyword>
<dbReference type="InterPro" id="IPR036390">
    <property type="entry name" value="WH_DNA-bd_sf"/>
</dbReference>
<dbReference type="Gene3D" id="1.10.10.10">
    <property type="entry name" value="Winged helix-like DNA-binding domain superfamily/Winged helix DNA-binding domain"/>
    <property type="match status" value="1"/>
</dbReference>
<comment type="subunit">
    <text evidence="10">Interacts with Atg9; the interaction is transient.</text>
</comment>
<dbReference type="GO" id="GO:0044389">
    <property type="term" value="F:ubiquitin-like protein ligase binding"/>
    <property type="evidence" value="ECO:0007669"/>
    <property type="project" value="TreeGrafter"/>
</dbReference>
<accession>A0A834K499</accession>
<evidence type="ECO:0000256" key="5">
    <source>
        <dbReference type="ARBA" id="ARBA00022786"/>
    </source>
</evidence>
<evidence type="ECO:0000256" key="1">
    <source>
        <dbReference type="ARBA" id="ARBA00004389"/>
    </source>
</evidence>
<evidence type="ECO:0000256" key="4">
    <source>
        <dbReference type="ARBA" id="ARBA00022692"/>
    </source>
</evidence>
<dbReference type="PANTHER" id="PTHR48176">
    <property type="entry name" value="DDRGK DOMAIN-CONTAINING PROTEIN 1"/>
    <property type="match status" value="1"/>
</dbReference>
<dbReference type="SUPFAM" id="SSF46785">
    <property type="entry name" value="Winged helix' DNA-binding domain"/>
    <property type="match status" value="1"/>
</dbReference>
<keyword evidence="6" id="KW-0256">Endoplasmic reticulum</keyword>
<dbReference type="PANTHER" id="PTHR48176:SF1">
    <property type="entry name" value="DDRGK DOMAIN-CONTAINING PROTEIN 1"/>
    <property type="match status" value="1"/>
</dbReference>
<organism evidence="13 14">
    <name type="scientific">Vespula pensylvanica</name>
    <name type="common">Western yellow jacket</name>
    <name type="synonym">Wasp</name>
    <dbReference type="NCBI Taxonomy" id="30213"/>
    <lineage>
        <taxon>Eukaryota</taxon>
        <taxon>Metazoa</taxon>
        <taxon>Ecdysozoa</taxon>
        <taxon>Arthropoda</taxon>
        <taxon>Hexapoda</taxon>
        <taxon>Insecta</taxon>
        <taxon>Pterygota</taxon>
        <taxon>Neoptera</taxon>
        <taxon>Endopterygota</taxon>
        <taxon>Hymenoptera</taxon>
        <taxon>Apocrita</taxon>
        <taxon>Aculeata</taxon>
        <taxon>Vespoidea</taxon>
        <taxon>Vespidae</taxon>
        <taxon>Vespinae</taxon>
        <taxon>Vespula</taxon>
    </lineage>
</organism>
<comment type="function">
    <text evidence="9">Substrate adapter for ufmylation, the covalent attachment of the ubiquitin-like modifier UFM1 to substrate proteins. Required for ufmylation of Atg9; protects the nervous system during aging, possibly by stabilizing Atg9 and supporting its function.</text>
</comment>
<sequence>MDMFLLIFCVIVITLLITASTMYLRRNRATEKERPQDQGVERRQIRRIVGNRNVRHRIQVRANDQINANENEESENDEAEIDTTMDILDSKIGAKKRAKLVAKAEKKVQREINKFEQEKRKKEEEKRQKERDKQREEEQDKEMRQEEEARKLRELKERKEYEEYLKMKEMFSVEEEGFQEDENVLLEDIKEYIKLKKVVYLDDVAAHFSQKTAFVVDKILEWQKTGNLTGVIDDQGKFIYITESELDAIVKFIKRRGRVSISELSEHSSTLINIDHKDLCVDEVQGFRLSRKLSDVFTKCQIQIGKSNYKLRKTRIPNFELGVRYKSILNDTIMVYTNIDGSLMGPYQEIKKGNDDHKLDGSKKQTQHQQNIYTKNDKKYGAWGPIYKNKDNFVNMHIC</sequence>
<comment type="similarity">
    <text evidence="2">Belongs to the DDRGK1 family.</text>
</comment>
<dbReference type="InterPro" id="IPR036388">
    <property type="entry name" value="WH-like_DNA-bd_sf"/>
</dbReference>
<comment type="caution">
    <text evidence="13">The sequence shown here is derived from an EMBL/GenBank/DDBJ whole genome shotgun (WGS) entry which is preliminary data.</text>
</comment>
<evidence type="ECO:0000256" key="3">
    <source>
        <dbReference type="ARBA" id="ARBA00018218"/>
    </source>
</evidence>
<dbReference type="InterPro" id="IPR019153">
    <property type="entry name" value="DDRGK_dom-contain"/>
</dbReference>
<proteinExistence type="inferred from homology"/>
<dbReference type="Pfam" id="PF09756">
    <property type="entry name" value="DDRGK"/>
    <property type="match status" value="1"/>
</dbReference>
<dbReference type="PROSITE" id="PS51082">
    <property type="entry name" value="WH2"/>
    <property type="match status" value="1"/>
</dbReference>
<feature type="region of interest" description="Disordered" evidence="11">
    <location>
        <begin position="118"/>
        <end position="149"/>
    </location>
</feature>
<evidence type="ECO:0000256" key="8">
    <source>
        <dbReference type="ARBA" id="ARBA00023136"/>
    </source>
</evidence>
<evidence type="ECO:0000256" key="6">
    <source>
        <dbReference type="ARBA" id="ARBA00022824"/>
    </source>
</evidence>
<dbReference type="SMART" id="SM01128">
    <property type="entry name" value="DDRGK"/>
    <property type="match status" value="1"/>
</dbReference>
<dbReference type="AlphaFoldDB" id="A0A834K499"/>